<dbReference type="Proteomes" id="UP001500888">
    <property type="component" value="Unassembled WGS sequence"/>
</dbReference>
<dbReference type="EMBL" id="BAAAZR010000009">
    <property type="protein sequence ID" value="GAA3815533.1"/>
    <property type="molecule type" value="Genomic_DNA"/>
</dbReference>
<evidence type="ECO:0000313" key="3">
    <source>
        <dbReference type="Proteomes" id="UP001500888"/>
    </source>
</evidence>
<gene>
    <name evidence="2" type="ORF">GCM10022226_40330</name>
</gene>
<evidence type="ECO:0000313" key="2">
    <source>
        <dbReference type="EMBL" id="GAA3815533.1"/>
    </source>
</evidence>
<feature type="region of interest" description="Disordered" evidence="1">
    <location>
        <begin position="50"/>
        <end position="72"/>
    </location>
</feature>
<proteinExistence type="predicted"/>
<comment type="caution">
    <text evidence="2">The sequence shown here is derived from an EMBL/GenBank/DDBJ whole genome shotgun (WGS) entry which is preliminary data.</text>
</comment>
<reference evidence="3" key="1">
    <citation type="journal article" date="2019" name="Int. J. Syst. Evol. Microbiol.">
        <title>The Global Catalogue of Microorganisms (GCM) 10K type strain sequencing project: providing services to taxonomists for standard genome sequencing and annotation.</title>
        <authorList>
            <consortium name="The Broad Institute Genomics Platform"/>
            <consortium name="The Broad Institute Genome Sequencing Center for Infectious Disease"/>
            <person name="Wu L."/>
            <person name="Ma J."/>
        </authorList>
    </citation>
    <scope>NUCLEOTIDE SEQUENCE [LARGE SCALE GENOMIC DNA]</scope>
    <source>
        <strain evidence="3">JCM 16908</strain>
    </source>
</reference>
<keyword evidence="3" id="KW-1185">Reference proteome</keyword>
<sequence>MVQPCGEARLPHGAFEQDLPLRAGEVSGHRELLDRDLTIEKLVMAAPNRRRAAAADARQKTVPPRQKPPFVP</sequence>
<organism evidence="2 3">
    <name type="scientific">Sphaerisporangium flaviroseum</name>
    <dbReference type="NCBI Taxonomy" id="509199"/>
    <lineage>
        <taxon>Bacteria</taxon>
        <taxon>Bacillati</taxon>
        <taxon>Actinomycetota</taxon>
        <taxon>Actinomycetes</taxon>
        <taxon>Streptosporangiales</taxon>
        <taxon>Streptosporangiaceae</taxon>
        <taxon>Sphaerisporangium</taxon>
    </lineage>
</organism>
<name>A0ABP7ID66_9ACTN</name>
<protein>
    <submittedName>
        <fullName evidence="2">Uncharacterized protein</fullName>
    </submittedName>
</protein>
<evidence type="ECO:0000256" key="1">
    <source>
        <dbReference type="SAM" id="MobiDB-lite"/>
    </source>
</evidence>
<accession>A0ABP7ID66</accession>